<evidence type="ECO:0008006" key="2">
    <source>
        <dbReference type="Google" id="ProtNLM"/>
    </source>
</evidence>
<accession>A0A7S3PRP2</accession>
<dbReference type="EMBL" id="HBIN01024491">
    <property type="protein sequence ID" value="CAE0448404.1"/>
    <property type="molecule type" value="Transcribed_RNA"/>
</dbReference>
<dbReference type="SUPFAM" id="SSF53474">
    <property type="entry name" value="alpha/beta-Hydrolases"/>
    <property type="match status" value="1"/>
</dbReference>
<reference evidence="1" key="1">
    <citation type="submission" date="2021-01" db="EMBL/GenBank/DDBJ databases">
        <authorList>
            <person name="Corre E."/>
            <person name="Pelletier E."/>
            <person name="Niang G."/>
            <person name="Scheremetjew M."/>
            <person name="Finn R."/>
            <person name="Kale V."/>
            <person name="Holt S."/>
            <person name="Cochrane G."/>
            <person name="Meng A."/>
            <person name="Brown T."/>
            <person name="Cohen L."/>
        </authorList>
    </citation>
    <scope>NUCLEOTIDE SEQUENCE</scope>
    <source>
        <strain evidence="1">GSBS06</strain>
    </source>
</reference>
<gene>
    <name evidence="1" type="ORF">ASTO00021_LOCUS18368</name>
</gene>
<proteinExistence type="predicted"/>
<dbReference type="Gene3D" id="3.40.50.1820">
    <property type="entry name" value="alpha/beta hydrolase"/>
    <property type="match status" value="1"/>
</dbReference>
<evidence type="ECO:0000313" key="1">
    <source>
        <dbReference type="EMBL" id="CAE0448404.1"/>
    </source>
</evidence>
<sequence>MELNAKNLTDACAKILSWHEGEESNIVSYFNNIFCSVRDNKDKITEFLKKDKNYAPNDFSKLPMLMVAGVIPNRQVRVRFDVEPFFREKEPGAISDIVHSVLKRNNVAKDAKVEESITQKSMEILREILSYIEYDLNRHYIFIVHGYSDNSVSMYDSLCRNRLVRDNDKKQTLIMIDWDDSRKLKRIKLRENRAKSLGELIGSMLSTIDLKKVKISFICHSMGSHIASNLVAKLHSEHKNKLQLLLLLNPHASSASILGKVNGRKERFSVTDLFHETIVIYSSRDKVILFSHEKDKSVSHAFKTEFNATDGWKPGKEDKVYVIDVGGNFFWLNHSAYARIPDDVKRLVDDMMSFSRTDSRSEE</sequence>
<dbReference type="InterPro" id="IPR029058">
    <property type="entry name" value="AB_hydrolase_fold"/>
</dbReference>
<organism evidence="1">
    <name type="scientific">Aplanochytrium stocchinoi</name>
    <dbReference type="NCBI Taxonomy" id="215587"/>
    <lineage>
        <taxon>Eukaryota</taxon>
        <taxon>Sar</taxon>
        <taxon>Stramenopiles</taxon>
        <taxon>Bigyra</taxon>
        <taxon>Labyrinthulomycetes</taxon>
        <taxon>Thraustochytrida</taxon>
        <taxon>Thraustochytriidae</taxon>
        <taxon>Aplanochytrium</taxon>
    </lineage>
</organism>
<protein>
    <recommendedName>
        <fullName evidence="2">Alpha/beta hydrolase</fullName>
    </recommendedName>
</protein>
<dbReference type="InterPro" id="IPR010297">
    <property type="entry name" value="DUF900_hydrolase"/>
</dbReference>
<dbReference type="AlphaFoldDB" id="A0A7S3PRP2"/>
<name>A0A7S3PRP2_9STRA</name>
<dbReference type="Pfam" id="PF05990">
    <property type="entry name" value="DUF900"/>
    <property type="match status" value="1"/>
</dbReference>